<name>A0A8C2ZXJ3_CYCLU</name>
<dbReference type="Proteomes" id="UP000694565">
    <property type="component" value="Unplaced"/>
</dbReference>
<keyword evidence="2" id="KW-0325">Glycoprotein</keyword>
<dbReference type="InterPro" id="IPR036084">
    <property type="entry name" value="Ser_inhib-like_sf"/>
</dbReference>
<keyword evidence="1" id="KW-1015">Disulfide bond</keyword>
<reference evidence="4" key="1">
    <citation type="submission" date="2025-08" db="UniProtKB">
        <authorList>
            <consortium name="Ensembl"/>
        </authorList>
    </citation>
    <scope>IDENTIFICATION</scope>
</reference>
<reference evidence="4" key="2">
    <citation type="submission" date="2025-09" db="UniProtKB">
        <authorList>
            <consortium name="Ensembl"/>
        </authorList>
    </citation>
    <scope>IDENTIFICATION</scope>
</reference>
<feature type="domain" description="VWFD" evidence="3">
    <location>
        <begin position="67"/>
        <end position="245"/>
    </location>
</feature>
<dbReference type="GeneTree" id="ENSGT00940000156076"/>
<dbReference type="InterPro" id="IPR014853">
    <property type="entry name" value="VWF/SSPO/ZAN-like_Cys-rich_dom"/>
</dbReference>
<dbReference type="InterPro" id="IPR001846">
    <property type="entry name" value="VWF_type-D"/>
</dbReference>
<accession>A0A8C2ZXJ3</accession>
<dbReference type="SMART" id="SM00832">
    <property type="entry name" value="C8"/>
    <property type="match status" value="1"/>
</dbReference>
<dbReference type="Ensembl" id="ENSCLMT00005035251.1">
    <property type="protein sequence ID" value="ENSCLMP00005033860.1"/>
    <property type="gene ID" value="ENSCLMG00005016217.1"/>
</dbReference>
<dbReference type="AlphaFoldDB" id="A0A8C2ZXJ3"/>
<dbReference type="PANTHER" id="PTHR11339">
    <property type="entry name" value="EXTRACELLULAR MATRIX GLYCOPROTEIN RELATED"/>
    <property type="match status" value="1"/>
</dbReference>
<sequence length="538" mass="59612">MSCSTQPPPDGESWKVSNCLTATCVNHQVIYTHTKCPTLKKLVCANNFPPMKVLDDDGCCFQYECQCVCYGWGDPHYVTFDGTYYDFQGNCSYWLVKEIMHKYNFSAMIDNYYCGDGVSCPQSITIVYQSYEIFIIQKDINGNFTNQIFVNDKLVSPAYQNDDLRIITTGIDTVLVIPKIKAKITFSGLIFSIYLPYSEFAGNTQGQCGTCDNNRTNDCRLPSGKIDPSCPDMAHKWQANDSYCEQVPPTPTPTPSSTPSPTPICNTNICEIIKSSVFEACHKIIDYSPFVKACEFDVCHLHIKHIGCTSIQTYADVCAEAGLCVDWRSGTKEVCEFKCLSPKVYRACGPQVEGTCESWYNQKFIYSVNEFSAMTTMQMEGCLCPNGTHLLSSSSNECVPTCGKKICQLPNGKWKLANSTWIEDCKEFICEEDTLQVTSRHVSCPAQPSLSCDQEGQVKVTDTVGCCQKEKCGKKARFTYTPFPIYRSLLPSTGCNVTLCPAAQACPVGYTVNITMGVCCSNVTCGKCAMLVHVTVTA</sequence>
<organism evidence="4 5">
    <name type="scientific">Cyclopterus lumpus</name>
    <name type="common">Lumpsucker</name>
    <dbReference type="NCBI Taxonomy" id="8103"/>
    <lineage>
        <taxon>Eukaryota</taxon>
        <taxon>Metazoa</taxon>
        <taxon>Chordata</taxon>
        <taxon>Craniata</taxon>
        <taxon>Vertebrata</taxon>
        <taxon>Euteleostomi</taxon>
        <taxon>Actinopterygii</taxon>
        <taxon>Neopterygii</taxon>
        <taxon>Teleostei</taxon>
        <taxon>Neoteleostei</taxon>
        <taxon>Acanthomorphata</taxon>
        <taxon>Eupercaria</taxon>
        <taxon>Perciformes</taxon>
        <taxon>Cottioidei</taxon>
        <taxon>Cottales</taxon>
        <taxon>Cyclopteridae</taxon>
        <taxon>Cyclopterus</taxon>
    </lineage>
</organism>
<keyword evidence="5" id="KW-1185">Reference proteome</keyword>
<evidence type="ECO:0000256" key="1">
    <source>
        <dbReference type="ARBA" id="ARBA00023157"/>
    </source>
</evidence>
<protein>
    <recommendedName>
        <fullName evidence="3">VWFD domain-containing protein</fullName>
    </recommendedName>
</protein>
<dbReference type="PANTHER" id="PTHR11339:SF406">
    <property type="entry name" value="MUCIN-5AC-LIKE"/>
    <property type="match status" value="1"/>
</dbReference>
<dbReference type="InterPro" id="IPR050780">
    <property type="entry name" value="Mucin_vWF_Thrombospondin_sf"/>
</dbReference>
<dbReference type="PROSITE" id="PS51233">
    <property type="entry name" value="VWFD"/>
    <property type="match status" value="1"/>
</dbReference>
<evidence type="ECO:0000313" key="5">
    <source>
        <dbReference type="Proteomes" id="UP000694565"/>
    </source>
</evidence>
<dbReference type="Pfam" id="PF00094">
    <property type="entry name" value="VWD"/>
    <property type="match status" value="1"/>
</dbReference>
<dbReference type="SUPFAM" id="SSF57567">
    <property type="entry name" value="Serine protease inhibitors"/>
    <property type="match status" value="1"/>
</dbReference>
<evidence type="ECO:0000259" key="3">
    <source>
        <dbReference type="PROSITE" id="PS51233"/>
    </source>
</evidence>
<proteinExistence type="predicted"/>
<dbReference type="SMART" id="SM00216">
    <property type="entry name" value="VWD"/>
    <property type="match status" value="1"/>
</dbReference>
<evidence type="ECO:0000256" key="2">
    <source>
        <dbReference type="ARBA" id="ARBA00023180"/>
    </source>
</evidence>
<evidence type="ECO:0000313" key="4">
    <source>
        <dbReference type="Ensembl" id="ENSCLMP00005033860.1"/>
    </source>
</evidence>
<dbReference type="Pfam" id="PF08742">
    <property type="entry name" value="C8"/>
    <property type="match status" value="1"/>
</dbReference>
<dbReference type="Gene3D" id="2.10.25.10">
    <property type="entry name" value="Laminin"/>
    <property type="match status" value="1"/>
</dbReference>